<comment type="subcellular location">
    <subcellularLocation>
        <location evidence="1">Nucleus</location>
    </subcellularLocation>
</comment>
<dbReference type="GO" id="GO:0000981">
    <property type="term" value="F:DNA-binding transcription factor activity, RNA polymerase II-specific"/>
    <property type="evidence" value="ECO:0007669"/>
    <property type="project" value="TreeGrafter"/>
</dbReference>
<dbReference type="CDD" id="cd00131">
    <property type="entry name" value="PAX"/>
    <property type="match status" value="1"/>
</dbReference>
<reference evidence="11" key="1">
    <citation type="submission" date="2025-08" db="UniProtKB">
        <authorList>
            <consortium name="RefSeq"/>
        </authorList>
    </citation>
    <scope>IDENTIFICATION</scope>
</reference>
<dbReference type="PROSITE" id="PS51057">
    <property type="entry name" value="PAIRED_2"/>
    <property type="match status" value="1"/>
</dbReference>
<dbReference type="SUPFAM" id="SSF46689">
    <property type="entry name" value="Homeodomain-like"/>
    <property type="match status" value="1"/>
</dbReference>
<dbReference type="InterPro" id="IPR001523">
    <property type="entry name" value="Paired_dom"/>
</dbReference>
<dbReference type="PRINTS" id="PR00027">
    <property type="entry name" value="PAIREDBOX"/>
</dbReference>
<dbReference type="GeneID" id="110986462"/>
<keyword evidence="5" id="KW-0238">DNA-binding</keyword>
<feature type="domain" description="Paired" evidence="9">
    <location>
        <begin position="5"/>
        <end position="131"/>
    </location>
</feature>
<gene>
    <name evidence="11" type="primary">LOC110986462</name>
</gene>
<name>A0A8B7ZGN8_ACAPL</name>
<dbReference type="InterPro" id="IPR009057">
    <property type="entry name" value="Homeodomain-like_sf"/>
</dbReference>
<keyword evidence="4" id="KW-0805">Transcription regulation</keyword>
<dbReference type="SMART" id="SM00351">
    <property type="entry name" value="PAX"/>
    <property type="match status" value="1"/>
</dbReference>
<dbReference type="GO" id="GO:0005634">
    <property type="term" value="C:nucleus"/>
    <property type="evidence" value="ECO:0007669"/>
    <property type="project" value="UniProtKB-SubCell"/>
</dbReference>
<dbReference type="OrthoDB" id="3225452at2759"/>
<dbReference type="Pfam" id="PF00292">
    <property type="entry name" value="PAX"/>
    <property type="match status" value="1"/>
</dbReference>
<dbReference type="PANTHER" id="PTHR45636">
    <property type="entry name" value="PAIRED BOX PROTEIN PAX-6-RELATED-RELATED"/>
    <property type="match status" value="1"/>
</dbReference>
<evidence type="ECO:0000259" key="9">
    <source>
        <dbReference type="PROSITE" id="PS51057"/>
    </source>
</evidence>
<accession>A0A8B7ZGN8</accession>
<keyword evidence="10" id="KW-1185">Reference proteome</keyword>
<dbReference type="Proteomes" id="UP000694845">
    <property type="component" value="Unplaced"/>
</dbReference>
<dbReference type="RefSeq" id="XP_022104030.1">
    <property type="nucleotide sequence ID" value="XM_022248338.1"/>
</dbReference>
<feature type="region of interest" description="Disordered" evidence="8">
    <location>
        <begin position="169"/>
        <end position="246"/>
    </location>
</feature>
<dbReference type="InterPro" id="IPR036388">
    <property type="entry name" value="WH-like_DNA-bd_sf"/>
</dbReference>
<dbReference type="OMA" id="DCVRARI"/>
<keyword evidence="2" id="KW-0217">Developmental protein</keyword>
<evidence type="ECO:0000313" key="11">
    <source>
        <dbReference type="RefSeq" id="XP_022104030.1"/>
    </source>
</evidence>
<sequence length="363" mass="37728">MPHTGQAGVNQLGGVFVNGRPLPDCVRARIIQLAQLGVRPCDISRQLLVSHGCVSKILTRFFETGSIRPGNIGGSKPKVATPLVVKKIMGYKHDNPSIFAWEIRDRLLQERVCDENTIPSVSSINRILRNSAPNGVGGEMTTNLPAPVARLPAPVPQRPSPQIAGQLAFKAPSAAKPSHSIDQILQGNEGRKRKLSCDSEEDDENQTSEKISKTEASAPTSPARIVSPPVSSTLKTPPPTPGGCPTSSDIVLLPTAPLQQNAPAEVGGAICPFPSAKVCLTGLPKLPVVTSSTLPAASSIIPGGAAVAQALAAIGGFSFAGLSGGMLPLRASGPVSTAPVSYPALAMALQSGWAYRSMKAQTK</sequence>
<dbReference type="KEGG" id="aplc:110986462"/>
<organism evidence="10 11">
    <name type="scientific">Acanthaster planci</name>
    <name type="common">Crown-of-thorns starfish</name>
    <dbReference type="NCBI Taxonomy" id="133434"/>
    <lineage>
        <taxon>Eukaryota</taxon>
        <taxon>Metazoa</taxon>
        <taxon>Echinodermata</taxon>
        <taxon>Eleutherozoa</taxon>
        <taxon>Asterozoa</taxon>
        <taxon>Asteroidea</taxon>
        <taxon>Valvatacea</taxon>
        <taxon>Valvatida</taxon>
        <taxon>Acanthasteridae</taxon>
        <taxon>Acanthaster</taxon>
    </lineage>
</organism>
<dbReference type="FunFam" id="1.10.10.10:FF:000013">
    <property type="entry name" value="Paired box 8 isoform 1"/>
    <property type="match status" value="1"/>
</dbReference>
<keyword evidence="6" id="KW-0804">Transcription</keyword>
<keyword evidence="7" id="KW-0539">Nucleus</keyword>
<evidence type="ECO:0000256" key="2">
    <source>
        <dbReference type="ARBA" id="ARBA00022473"/>
    </source>
</evidence>
<keyword evidence="3" id="KW-0563">Paired box</keyword>
<evidence type="ECO:0000313" key="10">
    <source>
        <dbReference type="Proteomes" id="UP000694845"/>
    </source>
</evidence>
<evidence type="ECO:0000256" key="8">
    <source>
        <dbReference type="SAM" id="MobiDB-lite"/>
    </source>
</evidence>
<evidence type="ECO:0000256" key="4">
    <source>
        <dbReference type="ARBA" id="ARBA00023015"/>
    </source>
</evidence>
<evidence type="ECO:0000256" key="7">
    <source>
        <dbReference type="ARBA" id="ARBA00023242"/>
    </source>
</evidence>
<proteinExistence type="predicted"/>
<dbReference type="AlphaFoldDB" id="A0A8B7ZGN8"/>
<dbReference type="GO" id="GO:0000978">
    <property type="term" value="F:RNA polymerase II cis-regulatory region sequence-specific DNA binding"/>
    <property type="evidence" value="ECO:0007669"/>
    <property type="project" value="TreeGrafter"/>
</dbReference>
<dbReference type="FunFam" id="1.10.10.10:FF:000003">
    <property type="entry name" value="Paired box protein Pax-6"/>
    <property type="match status" value="1"/>
</dbReference>
<protein>
    <submittedName>
        <fullName evidence="11">Paired box protein Pax-5-like</fullName>
    </submittedName>
</protein>
<dbReference type="Gene3D" id="1.10.10.10">
    <property type="entry name" value="Winged helix-like DNA-binding domain superfamily/Winged helix DNA-binding domain"/>
    <property type="match status" value="2"/>
</dbReference>
<dbReference type="PROSITE" id="PS00034">
    <property type="entry name" value="PAIRED_1"/>
    <property type="match status" value="1"/>
</dbReference>
<evidence type="ECO:0000256" key="3">
    <source>
        <dbReference type="ARBA" id="ARBA00022724"/>
    </source>
</evidence>
<evidence type="ECO:0000256" key="5">
    <source>
        <dbReference type="ARBA" id="ARBA00023125"/>
    </source>
</evidence>
<dbReference type="PANTHER" id="PTHR45636:SF43">
    <property type="entry name" value="PAIRED BOX POX-NEURO PROTEIN"/>
    <property type="match status" value="1"/>
</dbReference>
<dbReference type="InterPro" id="IPR043182">
    <property type="entry name" value="PAIRED_DNA-bd_dom"/>
</dbReference>
<evidence type="ECO:0000256" key="6">
    <source>
        <dbReference type="ARBA" id="ARBA00023163"/>
    </source>
</evidence>
<dbReference type="InterPro" id="IPR043565">
    <property type="entry name" value="PAX_fam"/>
</dbReference>
<evidence type="ECO:0000256" key="1">
    <source>
        <dbReference type="ARBA" id="ARBA00004123"/>
    </source>
</evidence>